<accession>A0ACA9UBX0</accession>
<dbReference type="EMBL" id="CADEHS020000159">
    <property type="protein sequence ID" value="CAG9950224.1"/>
    <property type="molecule type" value="Genomic_DNA"/>
</dbReference>
<protein>
    <submittedName>
        <fullName evidence="1">Uncharacterized protein</fullName>
    </submittedName>
</protein>
<dbReference type="Proteomes" id="UP000836387">
    <property type="component" value="Unassembled WGS sequence"/>
</dbReference>
<comment type="caution">
    <text evidence="1">The sequence shown here is derived from an EMBL/GenBank/DDBJ whole genome shotgun (WGS) entry which is preliminary data.</text>
</comment>
<evidence type="ECO:0000313" key="2">
    <source>
        <dbReference type="Proteomes" id="UP000836387"/>
    </source>
</evidence>
<organism evidence="1 2">
    <name type="scientific">Clonostachys rosea f. rosea IK726</name>
    <dbReference type="NCBI Taxonomy" id="1349383"/>
    <lineage>
        <taxon>Eukaryota</taxon>
        <taxon>Fungi</taxon>
        <taxon>Dikarya</taxon>
        <taxon>Ascomycota</taxon>
        <taxon>Pezizomycotina</taxon>
        <taxon>Sordariomycetes</taxon>
        <taxon>Hypocreomycetidae</taxon>
        <taxon>Hypocreales</taxon>
        <taxon>Bionectriaceae</taxon>
        <taxon>Clonostachys</taxon>
    </lineage>
</organism>
<gene>
    <name evidence="1" type="ORF">CRV2_00017857</name>
</gene>
<reference evidence="1" key="2">
    <citation type="submission" date="2021-10" db="EMBL/GenBank/DDBJ databases">
        <authorList>
            <person name="Piombo E."/>
        </authorList>
    </citation>
    <scope>NUCLEOTIDE SEQUENCE</scope>
</reference>
<evidence type="ECO:0000313" key="1">
    <source>
        <dbReference type="EMBL" id="CAG9950224.1"/>
    </source>
</evidence>
<proteinExistence type="predicted"/>
<reference evidence="1" key="1">
    <citation type="submission" date="2020-04" db="EMBL/GenBank/DDBJ databases">
        <authorList>
            <person name="Broberg M."/>
        </authorList>
    </citation>
    <scope>NUCLEOTIDE SEQUENCE</scope>
</reference>
<sequence>MLFLLLTAYHKAVAQKRKSGSVCVICSTKKTRCTFDPNAPDGPCTRCALYGSPCVRNRIETSALYRNQDAPFGLFSRRWHSMDLIDIPNWASDNSRTINLSVRYLNAPYELKVREFIPLPGDMLEEQWTTNGQVVYYPLPAYGIAAMEEAAISIGNMIEREVSNFVAATLHERDSNQLVWDTYLAAFRRAGNAPTEEERSLLNNTFRLWVLCRINCNSEHIVGEDKLDTPTVVDPDSPYYGSVPASPVLNAQLECIYYTKFLRPLSDRVLRLLRSLMGSQKRRGYWFTIYLTLFLLLHSCSMTTRRDKEYASQISLSATFCNPNGINEHNFGSRTLLAQFHIVLKGSIPFQLALQGGRYAEQLSSWLTPSEIDFVRSSAIQAAALSKFSLNRRLVDDEE</sequence>
<keyword evidence="2" id="KW-1185">Reference proteome</keyword>
<name>A0ACA9UBX0_BIOOC</name>